<reference evidence="1 2" key="1">
    <citation type="journal article" date="2024" name="Plant Biotechnol. J.">
        <title>Genome and CRISPR/Cas9 system of a widespread forest tree (Populus alba) in the world.</title>
        <authorList>
            <person name="Liu Y.J."/>
            <person name="Jiang P.F."/>
            <person name="Han X.M."/>
            <person name="Li X.Y."/>
            <person name="Wang H.M."/>
            <person name="Wang Y.J."/>
            <person name="Wang X.X."/>
            <person name="Zeng Q.Y."/>
        </authorList>
    </citation>
    <scope>NUCLEOTIDE SEQUENCE [LARGE SCALE GENOMIC DNA]</scope>
    <source>
        <strain evidence="2">cv. PAL-ZL1</strain>
    </source>
</reference>
<evidence type="ECO:0000313" key="1">
    <source>
        <dbReference type="EMBL" id="KAL3586616.1"/>
    </source>
</evidence>
<gene>
    <name evidence="1" type="ORF">D5086_013483</name>
</gene>
<organism evidence="1 2">
    <name type="scientific">Populus alba</name>
    <name type="common">White poplar</name>
    <dbReference type="NCBI Taxonomy" id="43335"/>
    <lineage>
        <taxon>Eukaryota</taxon>
        <taxon>Viridiplantae</taxon>
        <taxon>Streptophyta</taxon>
        <taxon>Embryophyta</taxon>
        <taxon>Tracheophyta</taxon>
        <taxon>Spermatophyta</taxon>
        <taxon>Magnoliopsida</taxon>
        <taxon>eudicotyledons</taxon>
        <taxon>Gunneridae</taxon>
        <taxon>Pentapetalae</taxon>
        <taxon>rosids</taxon>
        <taxon>fabids</taxon>
        <taxon>Malpighiales</taxon>
        <taxon>Salicaceae</taxon>
        <taxon>Saliceae</taxon>
        <taxon>Populus</taxon>
    </lineage>
</organism>
<dbReference type="Proteomes" id="UP000309997">
    <property type="component" value="Unassembled WGS sequence"/>
</dbReference>
<comment type="caution">
    <text evidence="1">The sequence shown here is derived from an EMBL/GenBank/DDBJ whole genome shotgun (WGS) entry which is preliminary data.</text>
</comment>
<evidence type="ECO:0000313" key="2">
    <source>
        <dbReference type="Proteomes" id="UP000309997"/>
    </source>
</evidence>
<name>A0ACC4C6A1_POPAL</name>
<sequence>MPRCMATKLETEYSSVHLGPAKNMSFNKLNSYLDTIQEGDDWGDSGRSGVEDFRAHGDDSAELSWSEVLGELDGGGGVGCEDMEGISGVLRGLRGREMVFVLKERVGKWRKWGGFVAGVVGEEMEECVLHRVGLHYMADYEEQELDGIRRIGTGGLSMKNRDRPSTMDWII</sequence>
<keyword evidence="2" id="KW-1185">Reference proteome</keyword>
<dbReference type="EMBL" id="RCHU02000006">
    <property type="protein sequence ID" value="KAL3586616.1"/>
    <property type="molecule type" value="Genomic_DNA"/>
</dbReference>
<proteinExistence type="predicted"/>
<protein>
    <submittedName>
        <fullName evidence="1">Uncharacterized protein</fullName>
    </submittedName>
</protein>
<accession>A0ACC4C6A1</accession>